<evidence type="ECO:0000256" key="3">
    <source>
        <dbReference type="ARBA" id="ARBA00023098"/>
    </source>
</evidence>
<dbReference type="InterPro" id="IPR033562">
    <property type="entry name" value="PLPL"/>
</dbReference>
<dbReference type="GO" id="GO:0005737">
    <property type="term" value="C:cytoplasm"/>
    <property type="evidence" value="ECO:0007669"/>
    <property type="project" value="TreeGrafter"/>
</dbReference>
<dbReference type="FunFam" id="3.40.1090.10:FF:000003">
    <property type="entry name" value="Patatin-like phospholipase domain-containing protein 2"/>
    <property type="match status" value="1"/>
</dbReference>
<proteinExistence type="evidence at transcript level"/>
<dbReference type="EC" id="3.1.1.3" evidence="1"/>
<feature type="short sequence motif" description="DGA/G" evidence="4">
    <location>
        <begin position="157"/>
        <end position="159"/>
    </location>
</feature>
<feature type="active site" description="Proton acceptor" evidence="4">
    <location>
        <position position="157"/>
    </location>
</feature>
<evidence type="ECO:0000259" key="6">
    <source>
        <dbReference type="PROSITE" id="PS51635"/>
    </source>
</evidence>
<name>A1YSB0_AEDAE</name>
<evidence type="ECO:0000256" key="1">
    <source>
        <dbReference type="ARBA" id="ARBA00013279"/>
    </source>
</evidence>
<feature type="active site" description="Nucleophile" evidence="4">
    <location>
        <position position="38"/>
    </location>
</feature>
<feature type="short sequence motif" description="GXSXG" evidence="4">
    <location>
        <begin position="36"/>
        <end position="40"/>
    </location>
</feature>
<accession>A1YSB0</accession>
<feature type="compositionally biased region" description="Polar residues" evidence="5">
    <location>
        <begin position="557"/>
        <end position="571"/>
    </location>
</feature>
<dbReference type="Gene3D" id="3.40.1090.10">
    <property type="entry name" value="Cytosolic phospholipase A2 catalytic domain"/>
    <property type="match status" value="2"/>
</dbReference>
<dbReference type="EMBL" id="EF127526">
    <property type="protein sequence ID" value="ABL75464.1"/>
    <property type="molecule type" value="mRNA"/>
</dbReference>
<dbReference type="AlphaFoldDB" id="A1YSB0"/>
<dbReference type="GO" id="GO:0005811">
    <property type="term" value="C:lipid droplet"/>
    <property type="evidence" value="ECO:0007669"/>
    <property type="project" value="TreeGrafter"/>
</dbReference>
<evidence type="ECO:0000256" key="2">
    <source>
        <dbReference type="ARBA" id="ARBA00022801"/>
    </source>
</evidence>
<feature type="region of interest" description="Disordered" evidence="5">
    <location>
        <begin position="548"/>
        <end position="571"/>
    </location>
</feature>
<evidence type="ECO:0000256" key="5">
    <source>
        <dbReference type="SAM" id="MobiDB-lite"/>
    </source>
</evidence>
<feature type="domain" description="PNPLA" evidence="6">
    <location>
        <begin position="3"/>
        <end position="170"/>
    </location>
</feature>
<feature type="short sequence motif" description="GXGXXG" evidence="4">
    <location>
        <begin position="7"/>
        <end position="12"/>
    </location>
</feature>
<sequence>MNLSFAGCGFLGIYHVGVAVCFKKYAPHLLLHRISGASAGSLAACCLLCDMPLGEMTSDFFRVVNEARSHSLGPFSPRFNIQTCLLEGLQKFLPPDAHERVNGKLHISLTRVYDGKNVIVSQFNSREDLLQALLCACFIPVFSGLLPPRFHGVRYMDGAFSDNLPTLDENTVTVSPFCGGSDICPRDNSSQMFHVNWANTSIELSKQNMNRFGRILFPPRPEILSSFCQQGFDDALNFLHRNNLISCTRCLSVQSTFSLADQPTQLEDQLLEEYDPECSECKECNEHRQNALDGSMPDTVLTVFQTYIEEANKGLMNWVFRHRGARLLKALSLPATLPADIMVATLSKLLVATPTIGSQLWSVSKFAIKTLNAILQRIRREQQVLYETMLSLVMRLLQIWQLPPIQMAASLECQVAYTEYSGSGGKLVGTRTKRLSHRASVGSLVDVRVDSGNELIVIPGGSALVAAESDLVEIRQLGRDRDGGDDVHPDYDTFDHILEATSHHDAMYAYYYLDADNKVKVTEIFDMTDDGSPALQTVQEREVNQQLEYDNDWETRQPGTARSADVSTPKSHSWTTSMSQCVCLHYHPDSFP</sequence>
<keyword evidence="4" id="KW-0442">Lipid degradation</keyword>
<evidence type="ECO:0000313" key="7">
    <source>
        <dbReference type="EMBL" id="ABL75464.1"/>
    </source>
</evidence>
<dbReference type="VEuPathDB" id="VectorBase:AAEL011918"/>
<evidence type="ECO:0000256" key="4">
    <source>
        <dbReference type="PROSITE-ProRule" id="PRU01161"/>
    </source>
</evidence>
<dbReference type="GO" id="GO:0019433">
    <property type="term" value="P:triglyceride catabolic process"/>
    <property type="evidence" value="ECO:0007669"/>
    <property type="project" value="TreeGrafter"/>
</dbReference>
<organism evidence="7">
    <name type="scientific">Aedes aegypti</name>
    <name type="common">Yellowfever mosquito</name>
    <name type="synonym">Culex aegypti</name>
    <dbReference type="NCBI Taxonomy" id="7159"/>
    <lineage>
        <taxon>Eukaryota</taxon>
        <taxon>Metazoa</taxon>
        <taxon>Ecdysozoa</taxon>
        <taxon>Arthropoda</taxon>
        <taxon>Hexapoda</taxon>
        <taxon>Insecta</taxon>
        <taxon>Pterygota</taxon>
        <taxon>Neoptera</taxon>
        <taxon>Endopterygota</taxon>
        <taxon>Diptera</taxon>
        <taxon>Nematocera</taxon>
        <taxon>Culicoidea</taxon>
        <taxon>Culicidae</taxon>
        <taxon>Culicinae</taxon>
        <taxon>Aedini</taxon>
        <taxon>Aedes</taxon>
        <taxon>Stegomyia</taxon>
    </lineage>
</organism>
<dbReference type="GO" id="GO:0016020">
    <property type="term" value="C:membrane"/>
    <property type="evidence" value="ECO:0007669"/>
    <property type="project" value="TreeGrafter"/>
</dbReference>
<dbReference type="GO" id="GO:0055088">
    <property type="term" value="P:lipid homeostasis"/>
    <property type="evidence" value="ECO:0007669"/>
    <property type="project" value="TreeGrafter"/>
</dbReference>
<dbReference type="CDD" id="cd07218">
    <property type="entry name" value="Pat_iPLA2"/>
    <property type="match status" value="1"/>
</dbReference>
<dbReference type="InterPro" id="IPR016035">
    <property type="entry name" value="Acyl_Trfase/lysoPLipase"/>
</dbReference>
<dbReference type="PANTHER" id="PTHR12406:SF41">
    <property type="entry name" value="BRUMMER, ISOFORM B-RELATED"/>
    <property type="match status" value="1"/>
</dbReference>
<dbReference type="InterPro" id="IPR002641">
    <property type="entry name" value="PNPLA_dom"/>
</dbReference>
<dbReference type="GO" id="GO:0004806">
    <property type="term" value="F:triacylglycerol lipase activity"/>
    <property type="evidence" value="ECO:0007669"/>
    <property type="project" value="UniProtKB-EC"/>
</dbReference>
<keyword evidence="3 4" id="KW-0443">Lipid metabolism</keyword>
<dbReference type="Pfam" id="PF01734">
    <property type="entry name" value="Patatin"/>
    <property type="match status" value="1"/>
</dbReference>
<reference evidence="7" key="1">
    <citation type="submission" date="2006-11" db="EMBL/GenBank/DDBJ databases">
        <title>Identification of the yellow fever mosquito, Aedes aegypti, gene product containing an acylglycerol transacylase and lipase activity.</title>
        <authorList>
            <person name="Zamora J."/>
            <person name="Pennington J.E."/>
            <person name="Isoe J."/>
            <person name="Wells M.A."/>
            <person name="Miesfeld R.L."/>
        </authorList>
    </citation>
    <scope>NUCLEOTIDE SEQUENCE</scope>
    <source>
        <strain evidence="7">Rockefeller</strain>
    </source>
</reference>
<dbReference type="SUPFAM" id="SSF52151">
    <property type="entry name" value="FabD/lysophospholipase-like"/>
    <property type="match status" value="1"/>
</dbReference>
<protein>
    <recommendedName>
        <fullName evidence="1">triacylglycerol lipase</fullName>
        <ecNumber evidence="1">3.1.1.3</ecNumber>
    </recommendedName>
</protein>
<dbReference type="FunFam" id="3.40.1090.10:FF:000017">
    <property type="entry name" value="Patatin-like phospholipase domain-containing protein 2"/>
    <property type="match status" value="1"/>
</dbReference>
<keyword evidence="2 4" id="KW-0378">Hydrolase</keyword>
<dbReference type="PANTHER" id="PTHR12406">
    <property type="entry name" value="CALCIUM-INDEPENDENT PHOSPHOLIPASE A2 IPLA2 -RELATED"/>
    <property type="match status" value="1"/>
</dbReference>
<dbReference type="PROSITE" id="PS51635">
    <property type="entry name" value="PNPLA"/>
    <property type="match status" value="1"/>
</dbReference>